<reference evidence="10" key="1">
    <citation type="submission" date="2020-11" db="EMBL/GenBank/DDBJ databases">
        <authorList>
            <person name="Tran Van P."/>
        </authorList>
    </citation>
    <scope>NUCLEOTIDE SEQUENCE</scope>
</reference>
<protein>
    <recommendedName>
        <fullName evidence="7">Wiskott-Aldrich syndrome protein family member</fullName>
        <shortName evidence="7">WASP family protein member</shortName>
    </recommendedName>
</protein>
<keyword evidence="6 7" id="KW-0206">Cytoskeleton</keyword>
<keyword evidence="3 7" id="KW-0963">Cytoplasm</keyword>
<comment type="subunit">
    <text evidence="7">Binds actin and the Arp2/3 complex.</text>
</comment>
<keyword evidence="5 7" id="KW-0009">Actin-binding</keyword>
<gene>
    <name evidence="10" type="ORF">TSIB3V08_LOCUS7984</name>
</gene>
<sequence length="687" mass="75210">MINWFADDGEIGALSQSDVRSESAPVEPTMPLPKRLVEPVHVSRGTIPEDFPLPSELEAVTNGTLANTVRQLSSLSRHAEDMFGELAREAHGLAARAGNLQARIDRLAVKVTQLDSNVEEVSLQDIHMRKAFKSCVVFDQQVVSRDTMPTAMLETYRTCDKPPPLDKLNCYREDGKDGLKFYTDANYFFDLWRQEMLKDTERMMNDRGKKRFVFDSKLEVSDSHRLVMFVRAAGHGFSVSPLGVCVQPHRPRNEGGGGRHKKRVRQPHNTRERQRQLAVGQGEHIMPQNIHYRTPQPVLHPDESLLIGMGLSDGRPQRPNSIELNCSYPEDSGIIYSSNKMGVYNMRHGPPLHSPTESHYRATGSYEESPYQSQQQHYAQGMSAVDGGYPNSNNHTPSRSNGGNSRGSSQRPSQPPPAPPSANNSSNSTPTVSSANNTPTRSRSMSTGRETLPPPPPPPVEAVNGSLPPHLREVVRSRSGSREGSPLPVSVHSTPTPPSNHAPEPPQPDLPPPPPTPDQHQPAAPTPPPPPPSSPPTNIPPPPPPPPLPPMCMPNGPLTLPADKPTSPHLVNGDIGKSPIKQIISTSPPKLSPPKTVVQDNPTNRSKSVNPQAPAFDPRSDLLKAIRDGIKLRKVEKSEQKEVERVNALHDVASILARRVAVEFSDSDSASESEYDSEGWGEQETSA</sequence>
<dbReference type="GO" id="GO:2000601">
    <property type="term" value="P:positive regulation of Arp2/3 complex-mediated actin nucleation"/>
    <property type="evidence" value="ECO:0007669"/>
    <property type="project" value="TreeGrafter"/>
</dbReference>
<dbReference type="GO" id="GO:0031209">
    <property type="term" value="C:SCAR complex"/>
    <property type="evidence" value="ECO:0007669"/>
    <property type="project" value="TreeGrafter"/>
</dbReference>
<feature type="compositionally biased region" description="Low complexity" evidence="8">
    <location>
        <begin position="396"/>
        <end position="412"/>
    </location>
</feature>
<evidence type="ECO:0000256" key="4">
    <source>
        <dbReference type="ARBA" id="ARBA00022553"/>
    </source>
</evidence>
<dbReference type="EMBL" id="OC003957">
    <property type="protein sequence ID" value="CAD7263918.1"/>
    <property type="molecule type" value="Genomic_DNA"/>
</dbReference>
<feature type="region of interest" description="Disordered" evidence="8">
    <location>
        <begin position="346"/>
        <end position="618"/>
    </location>
</feature>
<feature type="compositionally biased region" description="Low complexity" evidence="8">
    <location>
        <begin position="365"/>
        <end position="376"/>
    </location>
</feature>
<dbReference type="CDD" id="cd22057">
    <property type="entry name" value="WH2_WAVE"/>
    <property type="match status" value="1"/>
</dbReference>
<comment type="subcellular location">
    <subcellularLocation>
        <location evidence="1 7">Cytoplasm</location>
        <location evidence="1 7">Cytoskeleton</location>
    </subcellularLocation>
</comment>
<feature type="compositionally biased region" description="Acidic residues" evidence="8">
    <location>
        <begin position="665"/>
        <end position="681"/>
    </location>
</feature>
<feature type="region of interest" description="Disordered" evidence="8">
    <location>
        <begin position="663"/>
        <end position="687"/>
    </location>
</feature>
<dbReference type="PRINTS" id="PR01217">
    <property type="entry name" value="PRICHEXTENSN"/>
</dbReference>
<evidence type="ECO:0000256" key="2">
    <source>
        <dbReference type="ARBA" id="ARBA00006993"/>
    </source>
</evidence>
<dbReference type="GO" id="GO:0005856">
    <property type="term" value="C:cytoskeleton"/>
    <property type="evidence" value="ECO:0007669"/>
    <property type="project" value="UniProtKB-SubCell"/>
</dbReference>
<dbReference type="Gene3D" id="6.10.280.150">
    <property type="match status" value="2"/>
</dbReference>
<feature type="compositionally biased region" description="Pro residues" evidence="8">
    <location>
        <begin position="495"/>
        <end position="517"/>
    </location>
</feature>
<evidence type="ECO:0000256" key="8">
    <source>
        <dbReference type="SAM" id="MobiDB-lite"/>
    </source>
</evidence>
<evidence type="ECO:0000256" key="3">
    <source>
        <dbReference type="ARBA" id="ARBA00022490"/>
    </source>
</evidence>
<feature type="compositionally biased region" description="Polar residues" evidence="8">
    <location>
        <begin position="598"/>
        <end position="611"/>
    </location>
</feature>
<comment type="similarity">
    <text evidence="2 7">Belongs to the SCAR/WAVE family.</text>
</comment>
<evidence type="ECO:0000313" key="10">
    <source>
        <dbReference type="EMBL" id="CAD7263918.1"/>
    </source>
</evidence>
<dbReference type="PANTHER" id="PTHR12902:SF1">
    <property type="entry name" value="WISKOTT-ALDRICH SYNDROME PROTEIN FAMILY MEMBER"/>
    <property type="match status" value="1"/>
</dbReference>
<dbReference type="Pfam" id="PF02205">
    <property type="entry name" value="WH2"/>
    <property type="match status" value="1"/>
</dbReference>
<dbReference type="PANTHER" id="PTHR12902">
    <property type="entry name" value="WASP-1"/>
    <property type="match status" value="1"/>
</dbReference>
<dbReference type="InterPro" id="IPR028288">
    <property type="entry name" value="SCAR/WAVE_fam"/>
</dbReference>
<dbReference type="AlphaFoldDB" id="A0A7R9B1V0"/>
<dbReference type="GO" id="GO:0034237">
    <property type="term" value="F:protein kinase A regulatory subunit binding"/>
    <property type="evidence" value="ECO:0007669"/>
    <property type="project" value="TreeGrafter"/>
</dbReference>
<evidence type="ECO:0000259" key="9">
    <source>
        <dbReference type="PROSITE" id="PS51082"/>
    </source>
</evidence>
<dbReference type="PROSITE" id="PS51082">
    <property type="entry name" value="WH2"/>
    <property type="match status" value="1"/>
</dbReference>
<dbReference type="InterPro" id="IPR003124">
    <property type="entry name" value="WH2_dom"/>
</dbReference>
<evidence type="ECO:0000256" key="5">
    <source>
        <dbReference type="ARBA" id="ARBA00023203"/>
    </source>
</evidence>
<dbReference type="Gene3D" id="1.20.5.340">
    <property type="match status" value="1"/>
</dbReference>
<comment type="function">
    <text evidence="7">Downstream effector molecule involved in the transmission of signals from tyrosine kinase receptors and small GTPases to the actin cytoskeleton. Promotes formation of actin filaments. Part of the WAVE complex that regulates lamellipodia formation. The WAVE complex regulates actin filament reorganization via its interaction with the Arp2/3 complex.</text>
</comment>
<evidence type="ECO:0000256" key="1">
    <source>
        <dbReference type="ARBA" id="ARBA00004245"/>
    </source>
</evidence>
<proteinExistence type="inferred from homology"/>
<feature type="compositionally biased region" description="Pro residues" evidence="8">
    <location>
        <begin position="524"/>
        <end position="552"/>
    </location>
</feature>
<dbReference type="SMART" id="SM00246">
    <property type="entry name" value="WH2"/>
    <property type="match status" value="1"/>
</dbReference>
<dbReference type="GO" id="GO:0030036">
    <property type="term" value="P:actin cytoskeleton organization"/>
    <property type="evidence" value="ECO:0007669"/>
    <property type="project" value="UniProtKB-UniRule"/>
</dbReference>
<accession>A0A7R9B1V0</accession>
<feature type="region of interest" description="Disordered" evidence="8">
    <location>
        <begin position="249"/>
        <end position="273"/>
    </location>
</feature>
<feature type="domain" description="WH2" evidence="9">
    <location>
        <begin position="618"/>
        <end position="635"/>
    </location>
</feature>
<dbReference type="GO" id="GO:0071933">
    <property type="term" value="F:Arp2/3 complex binding"/>
    <property type="evidence" value="ECO:0007669"/>
    <property type="project" value="TreeGrafter"/>
</dbReference>
<evidence type="ECO:0000256" key="6">
    <source>
        <dbReference type="ARBA" id="ARBA00023212"/>
    </source>
</evidence>
<feature type="compositionally biased region" description="Low complexity" evidence="8">
    <location>
        <begin position="585"/>
        <end position="596"/>
    </location>
</feature>
<feature type="compositionally biased region" description="Low complexity" evidence="8">
    <location>
        <begin position="421"/>
        <end position="440"/>
    </location>
</feature>
<keyword evidence="4" id="KW-0597">Phosphoprotein</keyword>
<name>A0A7R9B1V0_TIMSH</name>
<dbReference type="FunFam" id="1.20.5.340:FF:000012">
    <property type="entry name" value="Wiskott-Aldrich syndrome protein family member 1"/>
    <property type="match status" value="1"/>
</dbReference>
<organism evidence="10">
    <name type="scientific">Timema shepardi</name>
    <name type="common">Walking stick</name>
    <dbReference type="NCBI Taxonomy" id="629360"/>
    <lineage>
        <taxon>Eukaryota</taxon>
        <taxon>Metazoa</taxon>
        <taxon>Ecdysozoa</taxon>
        <taxon>Arthropoda</taxon>
        <taxon>Hexapoda</taxon>
        <taxon>Insecta</taxon>
        <taxon>Pterygota</taxon>
        <taxon>Neoptera</taxon>
        <taxon>Polyneoptera</taxon>
        <taxon>Phasmatodea</taxon>
        <taxon>Timematodea</taxon>
        <taxon>Timematoidea</taxon>
        <taxon>Timematidae</taxon>
        <taxon>Timema</taxon>
    </lineage>
</organism>
<feature type="compositionally biased region" description="Basic residues" evidence="8">
    <location>
        <begin position="258"/>
        <end position="268"/>
    </location>
</feature>
<dbReference type="GO" id="GO:0003779">
    <property type="term" value="F:actin binding"/>
    <property type="evidence" value="ECO:0007669"/>
    <property type="project" value="UniProtKB-UniRule"/>
</dbReference>
<feature type="compositionally biased region" description="Low complexity" evidence="8">
    <location>
        <begin position="482"/>
        <end position="494"/>
    </location>
</feature>
<evidence type="ECO:0000256" key="7">
    <source>
        <dbReference type="RuleBase" id="RU367034"/>
    </source>
</evidence>